<organism evidence="1 2">
    <name type="scientific">Armillaria gallica</name>
    <name type="common">Bulbous honey fungus</name>
    <name type="synonym">Armillaria bulbosa</name>
    <dbReference type="NCBI Taxonomy" id="47427"/>
    <lineage>
        <taxon>Eukaryota</taxon>
        <taxon>Fungi</taxon>
        <taxon>Dikarya</taxon>
        <taxon>Basidiomycota</taxon>
        <taxon>Agaricomycotina</taxon>
        <taxon>Agaricomycetes</taxon>
        <taxon>Agaricomycetidae</taxon>
        <taxon>Agaricales</taxon>
        <taxon>Marasmiineae</taxon>
        <taxon>Physalacriaceae</taxon>
        <taxon>Armillaria</taxon>
    </lineage>
</organism>
<evidence type="ECO:0000313" key="1">
    <source>
        <dbReference type="EMBL" id="PBK90751.1"/>
    </source>
</evidence>
<name>A0A2H3D662_ARMGA</name>
<protein>
    <submittedName>
        <fullName evidence="1">Uncharacterized protein</fullName>
    </submittedName>
</protein>
<dbReference type="EMBL" id="KZ293664">
    <property type="protein sequence ID" value="PBK90751.1"/>
    <property type="molecule type" value="Genomic_DNA"/>
</dbReference>
<evidence type="ECO:0000313" key="2">
    <source>
        <dbReference type="Proteomes" id="UP000217790"/>
    </source>
</evidence>
<accession>A0A2H3D662</accession>
<dbReference type="AlphaFoldDB" id="A0A2H3D662"/>
<dbReference type="OrthoDB" id="2836053at2759"/>
<proteinExistence type="predicted"/>
<dbReference type="InParanoid" id="A0A2H3D662"/>
<keyword evidence="2" id="KW-1185">Reference proteome</keyword>
<sequence length="119" mass="13973">MPTSPQLVSKSLAWEFIRVFRADVHVFTPFHLNHIIGRLLQLDTAAFRLTDSSFMPLDFSRSISFVPEVDPDSSNSVTHPVFKDIYDLMPLPRQFFPSARWISMNYHNWWYIDSKLARL</sequence>
<reference evidence="2" key="1">
    <citation type="journal article" date="2017" name="Nat. Ecol. Evol.">
        <title>Genome expansion and lineage-specific genetic innovations in the forest pathogenic fungi Armillaria.</title>
        <authorList>
            <person name="Sipos G."/>
            <person name="Prasanna A.N."/>
            <person name="Walter M.C."/>
            <person name="O'Connor E."/>
            <person name="Balint B."/>
            <person name="Krizsan K."/>
            <person name="Kiss B."/>
            <person name="Hess J."/>
            <person name="Varga T."/>
            <person name="Slot J."/>
            <person name="Riley R."/>
            <person name="Boka B."/>
            <person name="Rigling D."/>
            <person name="Barry K."/>
            <person name="Lee J."/>
            <person name="Mihaltcheva S."/>
            <person name="LaButti K."/>
            <person name="Lipzen A."/>
            <person name="Waldron R."/>
            <person name="Moloney N.M."/>
            <person name="Sperisen C."/>
            <person name="Kredics L."/>
            <person name="Vagvoelgyi C."/>
            <person name="Patrignani A."/>
            <person name="Fitzpatrick D."/>
            <person name="Nagy I."/>
            <person name="Doyle S."/>
            <person name="Anderson J.B."/>
            <person name="Grigoriev I.V."/>
            <person name="Gueldener U."/>
            <person name="Muensterkoetter M."/>
            <person name="Nagy L.G."/>
        </authorList>
    </citation>
    <scope>NUCLEOTIDE SEQUENCE [LARGE SCALE GENOMIC DNA]</scope>
    <source>
        <strain evidence="2">Ar21-2</strain>
    </source>
</reference>
<dbReference type="Proteomes" id="UP000217790">
    <property type="component" value="Unassembled WGS sequence"/>
</dbReference>
<gene>
    <name evidence="1" type="ORF">ARMGADRAFT_1082474</name>
</gene>